<gene>
    <name evidence="2" type="ORF">C1SCF055_LOCUS25539</name>
</gene>
<feature type="compositionally biased region" description="Low complexity" evidence="1">
    <location>
        <begin position="753"/>
        <end position="767"/>
    </location>
</feature>
<name>A0A9P1CYP3_9DINO</name>
<evidence type="ECO:0000313" key="2">
    <source>
        <dbReference type="EMBL" id="CAI3999323.1"/>
    </source>
</evidence>
<feature type="compositionally biased region" description="Low complexity" evidence="1">
    <location>
        <begin position="715"/>
        <end position="724"/>
    </location>
</feature>
<sequence>MLPRLHRSPSVGNGVCNFCGARPSTVRHKAAEKDLARIAALRSRRTLVSDTVSRACEVVTACGMSIASAEKIPESAVLENFELMLTHMHKMMIALPEEVLTQIKQAREPGSSDDSVAIGVALDALQKFLAKPGNSVADIVHSPGSHQLGEEVFSDATVTAKNVKRFGKALKGYADAFEVAVNGYFEACEEFTSKKDDEEEQGSNSESSDSESFGDGDAGQVPLGDNNQQLVPVPIVQKRYRKQLKEYKSPHAWKVLESVKNLGKSENNIRMMPHAQLDHSWSERFAGGVLYDGVQIKIPDAPLQDFHSFLSAENALQATSNLQNAAESGPARHKISTVHATFGSCAKTRDWTTADERSLGSTFWMGTEFTLHTDEFLETLPEEMSKIDTSKLFCQRYSAVKPLFQCVGVPSYLLSKMIANYEGLHFVAAVGVCQLAEGISKHPTLSDKATSFLGLADAMVNLTADELWSMGGFAITLQPGQVLEIPAGWVVAQTPLSTKNIIVHWSGQRAHSSRLEWGHQAKKALELVEADISSLEEGSTAKAFLLSTKSQLTLAPFLLDWAKSIFDRCQRTRYWGNRLNLADDEGMGLDSLEDSAMLRDYKSRDRKTKPFRTAVDACYNTVTQKDLDRFIDFKKVIHPIWAVEVQTRMLTLLAPAVLDGDQTAEGVTGKGKKDNEDEDEVSLGIEVEYAKDILEVFMKMELPAPTAKPTGQDHAGQAGEAAKQAGEENEKTASDVKMEIDVSLGVAKTMAAPAAEAAEQPGAPPLADSVQPPEEKPSAEAAAAAGDSMTAAPSLADSAPAKEQPSAEAAAAAGDPVTTPAAPSLADSAPAKEQPSAEAEAAAGDPMTTPAAPSLADSAPEAEKPSSQAAVAAPNSLQVQPETHGHGHADSAGAILAKVPTPAKAKSEPIEPIAQNLDAVAAAATLSEPISVIESDQEEVDTQAPTTPGESVHPTVGEETQEKVKEKEIAETEVETTAVTVTAEQAEAALDQLRDSMTMAHACHGVKSASANANPKKNLQSLAECTVQKATEAAATAAAAEVESTHVADIGLVDDDHDHDDGGDQQSPMSELLEADGGGDLAVASLDYEHGGDSPVRDGRGRGRAACRGRGRGRAARGRGRAPSAASAKSAAVKSAAKRQRCRK</sequence>
<evidence type="ECO:0000313" key="3">
    <source>
        <dbReference type="EMBL" id="CAL4786635.1"/>
    </source>
</evidence>
<dbReference type="OrthoDB" id="428714at2759"/>
<dbReference type="EMBL" id="CAMXCT020002613">
    <property type="protein sequence ID" value="CAL1152698.1"/>
    <property type="molecule type" value="Genomic_DNA"/>
</dbReference>
<organism evidence="2">
    <name type="scientific">Cladocopium goreaui</name>
    <dbReference type="NCBI Taxonomy" id="2562237"/>
    <lineage>
        <taxon>Eukaryota</taxon>
        <taxon>Sar</taxon>
        <taxon>Alveolata</taxon>
        <taxon>Dinophyceae</taxon>
        <taxon>Suessiales</taxon>
        <taxon>Symbiodiniaceae</taxon>
        <taxon>Cladocopium</taxon>
    </lineage>
</organism>
<feature type="compositionally biased region" description="Basic and acidic residues" evidence="1">
    <location>
        <begin position="725"/>
        <end position="736"/>
    </location>
</feature>
<reference evidence="3 4" key="2">
    <citation type="submission" date="2024-05" db="EMBL/GenBank/DDBJ databases">
        <authorList>
            <person name="Chen Y."/>
            <person name="Shah S."/>
            <person name="Dougan E. K."/>
            <person name="Thang M."/>
            <person name="Chan C."/>
        </authorList>
    </citation>
    <scope>NUCLEOTIDE SEQUENCE [LARGE SCALE GENOMIC DNA]</scope>
</reference>
<feature type="compositionally biased region" description="Basic and acidic residues" evidence="1">
    <location>
        <begin position="1087"/>
        <end position="1101"/>
    </location>
</feature>
<evidence type="ECO:0000313" key="4">
    <source>
        <dbReference type="Proteomes" id="UP001152797"/>
    </source>
</evidence>
<dbReference type="EMBL" id="CAMXCT010002613">
    <property type="protein sequence ID" value="CAI3999323.1"/>
    <property type="molecule type" value="Genomic_DNA"/>
</dbReference>
<proteinExistence type="predicted"/>
<feature type="region of interest" description="Disordered" evidence="1">
    <location>
        <begin position="935"/>
        <end position="966"/>
    </location>
</feature>
<dbReference type="Proteomes" id="UP001152797">
    <property type="component" value="Unassembled WGS sequence"/>
</dbReference>
<feature type="compositionally biased region" description="Basic residues" evidence="1">
    <location>
        <begin position="1102"/>
        <end position="1120"/>
    </location>
</feature>
<feature type="compositionally biased region" description="Polar residues" evidence="1">
    <location>
        <begin position="865"/>
        <end position="881"/>
    </location>
</feature>
<feature type="compositionally biased region" description="Low complexity" evidence="1">
    <location>
        <begin position="1121"/>
        <end position="1135"/>
    </location>
</feature>
<feature type="region of interest" description="Disordered" evidence="1">
    <location>
        <begin position="192"/>
        <end position="228"/>
    </location>
</feature>
<accession>A0A9P1CYP3</accession>
<comment type="caution">
    <text evidence="2">The sequence shown here is derived from an EMBL/GenBank/DDBJ whole genome shotgun (WGS) entry which is preliminary data.</text>
</comment>
<keyword evidence="4" id="KW-1185">Reference proteome</keyword>
<feature type="region of interest" description="Disordered" evidence="1">
    <location>
        <begin position="704"/>
        <end position="736"/>
    </location>
</feature>
<protein>
    <submittedName>
        <fullName evidence="2">Uncharacterized protein</fullName>
    </submittedName>
</protein>
<dbReference type="AlphaFoldDB" id="A0A9P1CYP3"/>
<evidence type="ECO:0000256" key="1">
    <source>
        <dbReference type="SAM" id="MobiDB-lite"/>
    </source>
</evidence>
<dbReference type="EMBL" id="CAMXCT030002613">
    <property type="protein sequence ID" value="CAL4786635.1"/>
    <property type="molecule type" value="Genomic_DNA"/>
</dbReference>
<reference evidence="2" key="1">
    <citation type="submission" date="2022-10" db="EMBL/GenBank/DDBJ databases">
        <authorList>
            <person name="Chen Y."/>
            <person name="Dougan E. K."/>
            <person name="Chan C."/>
            <person name="Rhodes N."/>
            <person name="Thang M."/>
        </authorList>
    </citation>
    <scope>NUCLEOTIDE SEQUENCE</scope>
</reference>
<feature type="region of interest" description="Disordered" evidence="1">
    <location>
        <begin position="753"/>
        <end position="909"/>
    </location>
</feature>
<feature type="region of interest" description="Disordered" evidence="1">
    <location>
        <begin position="1047"/>
        <end position="1144"/>
    </location>
</feature>
<feature type="compositionally biased region" description="Low complexity" evidence="1">
    <location>
        <begin position="779"/>
        <end position="831"/>
    </location>
</feature>